<dbReference type="EMBL" id="VIGW01000005">
    <property type="protein sequence ID" value="TWS19314.1"/>
    <property type="molecule type" value="Genomic_DNA"/>
</dbReference>
<keyword evidence="3" id="KW-1185">Reference proteome</keyword>
<evidence type="ECO:0000256" key="1">
    <source>
        <dbReference type="SAM" id="MobiDB-lite"/>
    </source>
</evidence>
<dbReference type="Proteomes" id="UP000317291">
    <property type="component" value="Unassembled WGS sequence"/>
</dbReference>
<feature type="compositionally biased region" description="Gly residues" evidence="1">
    <location>
        <begin position="46"/>
        <end position="66"/>
    </location>
</feature>
<reference evidence="2 3" key="1">
    <citation type="submission" date="2019-06" db="EMBL/GenBank/DDBJ databases">
        <title>Tsukamurella conjunctivitidis sp. nov., Tsukamurella assacharolytica sp. nov. and Tsukamurella sputae sp. nov. isolated from patients with conjunctivitis, bacteraemia (lymphoma) and respiratory infection (sputum) in Hong Kong.</title>
        <authorList>
            <person name="Teng J.L.L."/>
            <person name="Lee H.H."/>
            <person name="Fong J.Y.H."/>
            <person name="Fok K.M.N."/>
            <person name="Lau S.K.P."/>
            <person name="Woo P.C.Y."/>
        </authorList>
    </citation>
    <scope>NUCLEOTIDE SEQUENCE [LARGE SCALE GENOMIC DNA]</scope>
    <source>
        <strain evidence="2 3">HKU71</strain>
    </source>
</reference>
<evidence type="ECO:0000313" key="2">
    <source>
        <dbReference type="EMBL" id="TWS19314.1"/>
    </source>
</evidence>
<protein>
    <submittedName>
        <fullName evidence="2">Uncharacterized protein</fullName>
    </submittedName>
</protein>
<organism evidence="2 3">
    <name type="scientific">Tsukamurella asaccharolytica</name>
    <dbReference type="NCBI Taxonomy" id="2592067"/>
    <lineage>
        <taxon>Bacteria</taxon>
        <taxon>Bacillati</taxon>
        <taxon>Actinomycetota</taxon>
        <taxon>Actinomycetes</taxon>
        <taxon>Mycobacteriales</taxon>
        <taxon>Tsukamurellaceae</taxon>
        <taxon>Tsukamurella</taxon>
    </lineage>
</organism>
<gene>
    <name evidence="2" type="ORF">FK529_12470</name>
</gene>
<feature type="non-terminal residue" evidence="2">
    <location>
        <position position="154"/>
    </location>
</feature>
<name>A0A5C5RA31_9ACTN</name>
<feature type="compositionally biased region" description="Gly residues" evidence="1">
    <location>
        <begin position="81"/>
        <end position="94"/>
    </location>
</feature>
<sequence length="154" mass="14102">MARADRIASSVTTLITPSIVSAGPGARNPPYRGGRGTVGEEDGTGLLDGAGRTEGGAGRTSDGGAGRTLDGIASAPPGPGSPAGAGPGGTGRVGLDGAPGAPGSLVGGAQSLTVVGSGVPPGPRAALAADGATAGRWEVVAPAAGPAGDGCACP</sequence>
<feature type="region of interest" description="Disordered" evidence="1">
    <location>
        <begin position="19"/>
        <end position="105"/>
    </location>
</feature>
<comment type="caution">
    <text evidence="2">The sequence shown here is derived from an EMBL/GenBank/DDBJ whole genome shotgun (WGS) entry which is preliminary data.</text>
</comment>
<dbReference type="AlphaFoldDB" id="A0A5C5RA31"/>
<accession>A0A5C5RA31</accession>
<evidence type="ECO:0000313" key="3">
    <source>
        <dbReference type="Proteomes" id="UP000317291"/>
    </source>
</evidence>
<proteinExistence type="predicted"/>